<comment type="caution">
    <text evidence="1">The sequence shown here is derived from an EMBL/GenBank/DDBJ whole genome shotgun (WGS) entry which is preliminary data.</text>
</comment>
<dbReference type="EMBL" id="JBELQB010000001">
    <property type="protein sequence ID" value="MFL9835909.1"/>
    <property type="molecule type" value="Genomic_DNA"/>
</dbReference>
<dbReference type="Proteomes" id="UP001629059">
    <property type="component" value="Unassembled WGS sequence"/>
</dbReference>
<reference evidence="1 2" key="1">
    <citation type="submission" date="2024-06" db="EMBL/GenBank/DDBJ databases">
        <authorList>
            <person name="Kaempfer P."/>
            <person name="Viver T."/>
        </authorList>
    </citation>
    <scope>NUCLEOTIDE SEQUENCE [LARGE SCALE GENOMIC DNA]</scope>
    <source>
        <strain evidence="1 2">ST-75</strain>
    </source>
</reference>
<proteinExistence type="predicted"/>
<gene>
    <name evidence="1" type="ORF">ABS768_00270</name>
</gene>
<dbReference type="PROSITE" id="PS51257">
    <property type="entry name" value="PROKAR_LIPOPROTEIN"/>
    <property type="match status" value="1"/>
</dbReference>
<name>A0ABW8Y7H0_9FLAO</name>
<sequence>MKYKLLIFFSLIIISCKYKEKSSVETNNIKLEDTLQNSSNSKPNKVYIPFEYDCKCPENKFTSVKADTVFTLKNNRQIALCGYRNNDNTFSEFILSDCDEKTVINFWDALTVCDVRTDNDKLMVKKIIQLPVGKQKAFEPIVWTIEKLYFDEGEIKRSLIINPEFPKYTTQETDLIIKEYETQKLEQNENYIKLAYYLFTAAISGSETAKQYFYEFPQKVKLPDGAYSEEYNDLKNRMQEFENLESAKTKQY</sequence>
<keyword evidence="2" id="KW-1185">Reference proteome</keyword>
<evidence type="ECO:0000313" key="1">
    <source>
        <dbReference type="EMBL" id="MFL9835909.1"/>
    </source>
</evidence>
<accession>A0ABW8Y7H0</accession>
<evidence type="ECO:0000313" key="2">
    <source>
        <dbReference type="Proteomes" id="UP001629059"/>
    </source>
</evidence>
<protein>
    <recommendedName>
        <fullName evidence="3">Lipoprotein</fullName>
    </recommendedName>
</protein>
<organism evidence="1 2">
    <name type="scientific">Flavobacterium rhizophilum</name>
    <dbReference type="NCBI Taxonomy" id="3163296"/>
    <lineage>
        <taxon>Bacteria</taxon>
        <taxon>Pseudomonadati</taxon>
        <taxon>Bacteroidota</taxon>
        <taxon>Flavobacteriia</taxon>
        <taxon>Flavobacteriales</taxon>
        <taxon>Flavobacteriaceae</taxon>
        <taxon>Flavobacterium</taxon>
    </lineage>
</organism>
<dbReference type="RefSeq" id="WP_408072820.1">
    <property type="nucleotide sequence ID" value="NZ_JBELQB010000001.1"/>
</dbReference>
<evidence type="ECO:0008006" key="3">
    <source>
        <dbReference type="Google" id="ProtNLM"/>
    </source>
</evidence>